<proteinExistence type="predicted"/>
<dbReference type="InterPro" id="IPR011250">
    <property type="entry name" value="OMP/PagP_B-barrel"/>
</dbReference>
<dbReference type="Gene3D" id="2.40.160.20">
    <property type="match status" value="1"/>
</dbReference>
<evidence type="ECO:0000256" key="1">
    <source>
        <dbReference type="SAM" id="MobiDB-lite"/>
    </source>
</evidence>
<dbReference type="EMBL" id="BSDE01000005">
    <property type="protein sequence ID" value="GLH74166.1"/>
    <property type="molecule type" value="Genomic_DNA"/>
</dbReference>
<keyword evidence="3" id="KW-1185">Reference proteome</keyword>
<dbReference type="SUPFAM" id="SSF56925">
    <property type="entry name" value="OMPA-like"/>
    <property type="match status" value="1"/>
</dbReference>
<sequence>MEDGVRLMQMALWTALTSSLSAQGSEQGFQWMGIRAGTVSFDPQEHVRNAPSLGGQAGLVFDQQRFGLSFEGFIAHPKSDFDPTRDLTHAEFSATLLMGLSGGSASRFWPYFGLGLGDLSIPNLDATSLLLGTDRALAAHTSLGFYHRPGLHLIWGLEGRYLFTLTRRDLKEFQGSALFGFTWGGGFSARGVDTAPRPVERATQVGQSLQPAPLTPPAVTADRPIPAPLGEDELAPPPPPPPSLAGTAIPLPPVVPFPSAELQPHAEPASAPMPIPAPRAPVVVVPAVQAAPAAPITSPAAVRHPEDEQADRLEALRQVDLPRAVALGRKRIQAMAPGHWTIRLEIADFPATLKRAVEAFPGKSPDLFIAPIRMRSGRTSHQLFLGEYASKAEAERAARQVPAFFLDGGQRPVPFLGTGLPAQVGR</sequence>
<feature type="region of interest" description="Disordered" evidence="1">
    <location>
        <begin position="200"/>
        <end position="250"/>
    </location>
</feature>
<evidence type="ECO:0008006" key="4">
    <source>
        <dbReference type="Google" id="ProtNLM"/>
    </source>
</evidence>
<evidence type="ECO:0000313" key="3">
    <source>
        <dbReference type="Proteomes" id="UP001165069"/>
    </source>
</evidence>
<name>A0ABQ5QID3_9BACT</name>
<dbReference type="Gene3D" id="3.30.70.1070">
    <property type="entry name" value="Sporulation related repeat"/>
    <property type="match status" value="1"/>
</dbReference>
<accession>A0ABQ5QID3</accession>
<protein>
    <recommendedName>
        <fullName evidence="4">SPOR domain-containing protein</fullName>
    </recommendedName>
</protein>
<comment type="caution">
    <text evidence="2">The sequence shown here is derived from an EMBL/GenBank/DDBJ whole genome shotgun (WGS) entry which is preliminary data.</text>
</comment>
<evidence type="ECO:0000313" key="2">
    <source>
        <dbReference type="EMBL" id="GLH74166.1"/>
    </source>
</evidence>
<dbReference type="InterPro" id="IPR036680">
    <property type="entry name" value="SPOR-like_sf"/>
</dbReference>
<organism evidence="2 3">
    <name type="scientific">Geothrix limicola</name>
    <dbReference type="NCBI Taxonomy" id="2927978"/>
    <lineage>
        <taxon>Bacteria</taxon>
        <taxon>Pseudomonadati</taxon>
        <taxon>Acidobacteriota</taxon>
        <taxon>Holophagae</taxon>
        <taxon>Holophagales</taxon>
        <taxon>Holophagaceae</taxon>
        <taxon>Geothrix</taxon>
    </lineage>
</organism>
<gene>
    <name evidence="2" type="ORF">GETHLI_26680</name>
</gene>
<reference evidence="2 3" key="1">
    <citation type="journal article" date="2023" name="Antonie Van Leeuwenhoek">
        <title>Mesoterricola silvestris gen. nov., sp. nov., Mesoterricola sediminis sp. nov., Geothrix oryzae sp. nov., Geothrix edaphica sp. nov., Geothrix rubra sp. nov., and Geothrix limicola sp. nov., six novel members of Acidobacteriota isolated from soils.</title>
        <authorList>
            <person name="Itoh H."/>
            <person name="Sugisawa Y."/>
            <person name="Mise K."/>
            <person name="Xu Z."/>
            <person name="Kuniyasu M."/>
            <person name="Ushijima N."/>
            <person name="Kawano K."/>
            <person name="Kobayashi E."/>
            <person name="Shiratori Y."/>
            <person name="Masuda Y."/>
            <person name="Senoo K."/>
        </authorList>
    </citation>
    <scope>NUCLEOTIDE SEQUENCE [LARGE SCALE GENOMIC DNA]</scope>
    <source>
        <strain evidence="2 3">Red804</strain>
    </source>
</reference>
<dbReference type="Proteomes" id="UP001165069">
    <property type="component" value="Unassembled WGS sequence"/>
</dbReference>